<comment type="similarity">
    <text evidence="2 8">Belongs to the Mediator complex subunit 21 family.</text>
</comment>
<dbReference type="SUPFAM" id="SSF140718">
    <property type="entry name" value="Mediator hinge subcomplex-like"/>
    <property type="match status" value="1"/>
</dbReference>
<protein>
    <recommendedName>
        <fullName evidence="3 8">Mediator of RNA polymerase II transcription subunit 21</fullName>
    </recommendedName>
</protein>
<keyword evidence="5 8" id="KW-0010">Activator</keyword>
<evidence type="ECO:0000256" key="6">
    <source>
        <dbReference type="ARBA" id="ARBA00023163"/>
    </source>
</evidence>
<evidence type="ECO:0000313" key="11">
    <source>
        <dbReference type="Proteomes" id="UP001222325"/>
    </source>
</evidence>
<dbReference type="AlphaFoldDB" id="A0AAD6U7F0"/>
<dbReference type="GO" id="GO:0003712">
    <property type="term" value="F:transcription coregulator activity"/>
    <property type="evidence" value="ECO:0007669"/>
    <property type="project" value="TreeGrafter"/>
</dbReference>
<sequence>MLHELSHMDKITQLQDETQRLLNITARSLAYLTARADLVQVSAEVPVTRARRPETYDSAEVLEANKKELVADLIVKAKQVEDLIQSLPAPELEEQQAKRLRALDGEMSAANEEYIQAVARAKDLRAQVTGVLGLILEEP</sequence>
<name>A0AAD6U7F0_9AGAR</name>
<proteinExistence type="inferred from homology"/>
<evidence type="ECO:0000256" key="2">
    <source>
        <dbReference type="ARBA" id="ARBA00005770"/>
    </source>
</evidence>
<keyword evidence="4 8" id="KW-0805">Transcription regulation</keyword>
<evidence type="ECO:0000256" key="8">
    <source>
        <dbReference type="RuleBase" id="RU366036"/>
    </source>
</evidence>
<evidence type="ECO:0000256" key="3">
    <source>
        <dbReference type="ARBA" id="ARBA00019691"/>
    </source>
</evidence>
<dbReference type="InterPro" id="IPR037212">
    <property type="entry name" value="Med7/Med21-like"/>
</dbReference>
<organism evidence="10 11">
    <name type="scientific">Mycena belliarum</name>
    <dbReference type="NCBI Taxonomy" id="1033014"/>
    <lineage>
        <taxon>Eukaryota</taxon>
        <taxon>Fungi</taxon>
        <taxon>Dikarya</taxon>
        <taxon>Basidiomycota</taxon>
        <taxon>Agaricomycotina</taxon>
        <taxon>Agaricomycetes</taxon>
        <taxon>Agaricomycetidae</taxon>
        <taxon>Agaricales</taxon>
        <taxon>Marasmiineae</taxon>
        <taxon>Mycenaceae</taxon>
        <taxon>Mycena</taxon>
    </lineage>
</organism>
<keyword evidence="6 8" id="KW-0804">Transcription</keyword>
<comment type="caution">
    <text evidence="10">The sequence shown here is derived from an EMBL/GenBank/DDBJ whole genome shotgun (WGS) entry which is preliminary data.</text>
</comment>
<dbReference type="Gene3D" id="6.10.280.10">
    <property type="entry name" value="Mediator complex, subunit Med21"/>
    <property type="match status" value="1"/>
</dbReference>
<comment type="subcellular location">
    <subcellularLocation>
        <location evidence="1 8">Nucleus</location>
    </subcellularLocation>
</comment>
<comment type="function">
    <text evidence="8">Component of the Mediator complex, a coactivator involved in the regulated transcription of nearly all RNA polymerase II-dependent genes. Mediator functions as a bridge to convey information from gene-specific regulatory proteins to the basal RNA polymerase II transcription machinery. Mediator is recruited to promoters by direct interactions with regulatory proteins and serves as a scaffold for the assembly of a functional preinitiation complex with RNA polymerase II and the general transcription factors.</text>
</comment>
<comment type="subunit">
    <text evidence="8">Component of the Mediator complex.</text>
</comment>
<evidence type="ECO:0000256" key="7">
    <source>
        <dbReference type="ARBA" id="ARBA00023242"/>
    </source>
</evidence>
<evidence type="ECO:0000256" key="1">
    <source>
        <dbReference type="ARBA" id="ARBA00004123"/>
    </source>
</evidence>
<dbReference type="GO" id="GO:0016592">
    <property type="term" value="C:mediator complex"/>
    <property type="evidence" value="ECO:0007669"/>
    <property type="project" value="UniProtKB-UniRule"/>
</dbReference>
<dbReference type="EMBL" id="JARJCN010000018">
    <property type="protein sequence ID" value="KAJ7092300.1"/>
    <property type="molecule type" value="Genomic_DNA"/>
</dbReference>
<evidence type="ECO:0000256" key="5">
    <source>
        <dbReference type="ARBA" id="ARBA00023159"/>
    </source>
</evidence>
<accession>A0AAD6U7F0</accession>
<evidence type="ECO:0000256" key="9">
    <source>
        <dbReference type="SAM" id="Coils"/>
    </source>
</evidence>
<reference evidence="10" key="1">
    <citation type="submission" date="2023-03" db="EMBL/GenBank/DDBJ databases">
        <title>Massive genome expansion in bonnet fungi (Mycena s.s.) driven by repeated elements and novel gene families across ecological guilds.</title>
        <authorList>
            <consortium name="Lawrence Berkeley National Laboratory"/>
            <person name="Harder C.B."/>
            <person name="Miyauchi S."/>
            <person name="Viragh M."/>
            <person name="Kuo A."/>
            <person name="Thoen E."/>
            <person name="Andreopoulos B."/>
            <person name="Lu D."/>
            <person name="Skrede I."/>
            <person name="Drula E."/>
            <person name="Henrissat B."/>
            <person name="Morin E."/>
            <person name="Kohler A."/>
            <person name="Barry K."/>
            <person name="LaButti K."/>
            <person name="Morin E."/>
            <person name="Salamov A."/>
            <person name="Lipzen A."/>
            <person name="Mereny Z."/>
            <person name="Hegedus B."/>
            <person name="Baldrian P."/>
            <person name="Stursova M."/>
            <person name="Weitz H."/>
            <person name="Taylor A."/>
            <person name="Grigoriev I.V."/>
            <person name="Nagy L.G."/>
            <person name="Martin F."/>
            <person name="Kauserud H."/>
        </authorList>
    </citation>
    <scope>NUCLEOTIDE SEQUENCE</scope>
    <source>
        <strain evidence="10">CBHHK173m</strain>
    </source>
</reference>
<feature type="coiled-coil region" evidence="9">
    <location>
        <begin position="93"/>
        <end position="127"/>
    </location>
</feature>
<dbReference type="PANTHER" id="PTHR13381">
    <property type="entry name" value="RNA POLYMERASE II HOLOENZYME COMPONENT SRB7"/>
    <property type="match status" value="1"/>
</dbReference>
<keyword evidence="11" id="KW-1185">Reference proteome</keyword>
<dbReference type="GO" id="GO:0006357">
    <property type="term" value="P:regulation of transcription by RNA polymerase II"/>
    <property type="evidence" value="ECO:0007669"/>
    <property type="project" value="TreeGrafter"/>
</dbReference>
<gene>
    <name evidence="10" type="ORF">B0H15DRAFT_921975</name>
</gene>
<dbReference type="InterPro" id="IPR021384">
    <property type="entry name" value="Mediator_Med21"/>
</dbReference>
<keyword evidence="7 8" id="KW-0539">Nucleus</keyword>
<dbReference type="Pfam" id="PF11221">
    <property type="entry name" value="Med21"/>
    <property type="match status" value="1"/>
</dbReference>
<evidence type="ECO:0000313" key="10">
    <source>
        <dbReference type="EMBL" id="KAJ7092300.1"/>
    </source>
</evidence>
<dbReference type="PANTHER" id="PTHR13381:SF0">
    <property type="entry name" value="MEDIATOR OF RNA POLYMERASE II TRANSCRIPTION SUBUNIT 21"/>
    <property type="match status" value="1"/>
</dbReference>
<evidence type="ECO:0000256" key="4">
    <source>
        <dbReference type="ARBA" id="ARBA00023015"/>
    </source>
</evidence>
<keyword evidence="9" id="KW-0175">Coiled coil</keyword>
<dbReference type="Proteomes" id="UP001222325">
    <property type="component" value="Unassembled WGS sequence"/>
</dbReference>